<dbReference type="AlphaFoldDB" id="A0A329SLZ3"/>
<reference evidence="1 2" key="1">
    <citation type="submission" date="2018-01" db="EMBL/GenBank/DDBJ databases">
        <title>Draft genome of the strawberry crown rot pathogen Phytophthora cactorum.</title>
        <authorList>
            <person name="Armitage A.D."/>
            <person name="Lysoe E."/>
            <person name="Nellist C.F."/>
            <person name="Harrison R.J."/>
            <person name="Brurberg M.B."/>
        </authorList>
    </citation>
    <scope>NUCLEOTIDE SEQUENCE [LARGE SCALE GENOMIC DNA]</scope>
    <source>
        <strain evidence="1 2">10300</strain>
    </source>
</reference>
<dbReference type="VEuPathDB" id="FungiDB:PC110_g5903"/>
<comment type="caution">
    <text evidence="1">The sequence shown here is derived from an EMBL/GenBank/DDBJ whole genome shotgun (WGS) entry which is preliminary data.</text>
</comment>
<evidence type="ECO:0000313" key="2">
    <source>
        <dbReference type="Proteomes" id="UP000251314"/>
    </source>
</evidence>
<protein>
    <submittedName>
        <fullName evidence="1">Uncharacterized protein</fullName>
    </submittedName>
</protein>
<sequence length="240" mass="27623">MAKSKYGGPSSFDMDQVEDAVVMLRTAPTNEDYTKYLKYLYFLLDNAHLTSNYNIPEPKHMFLQYFMKNWDHQKERWAVYVFRSDVPHLCKHTNNRLETSWGHIKEILKPEMPLDECVDELIFLQAVAEMDYSKKMTAVGYMRYQGADAELEQLLREVSTHAYRQIEQQYWIAKDRITHYEMDGPSGLNGISSASNSIESPLVSSSPRLANYSSCWSTLIPSITSRSLPTMNSSSSTSTI</sequence>
<evidence type="ECO:0000313" key="1">
    <source>
        <dbReference type="EMBL" id="RAW37863.1"/>
    </source>
</evidence>
<organism evidence="1 2">
    <name type="scientific">Phytophthora cactorum</name>
    <dbReference type="NCBI Taxonomy" id="29920"/>
    <lineage>
        <taxon>Eukaryota</taxon>
        <taxon>Sar</taxon>
        <taxon>Stramenopiles</taxon>
        <taxon>Oomycota</taxon>
        <taxon>Peronosporomycetes</taxon>
        <taxon>Peronosporales</taxon>
        <taxon>Peronosporaceae</taxon>
        <taxon>Phytophthora</taxon>
    </lineage>
</organism>
<dbReference type="InterPro" id="IPR052579">
    <property type="entry name" value="Zinc_finger_SWIM"/>
</dbReference>
<dbReference type="Proteomes" id="UP000251314">
    <property type="component" value="Unassembled WGS sequence"/>
</dbReference>
<dbReference type="EMBL" id="MJFZ01000102">
    <property type="protein sequence ID" value="RAW37863.1"/>
    <property type="molecule type" value="Genomic_DNA"/>
</dbReference>
<dbReference type="PANTHER" id="PTHR31569:SF4">
    <property type="entry name" value="SWIM-TYPE DOMAIN-CONTAINING PROTEIN"/>
    <property type="match status" value="1"/>
</dbReference>
<proteinExistence type="predicted"/>
<keyword evidence="2" id="KW-1185">Reference proteome</keyword>
<dbReference type="OrthoDB" id="121244at2759"/>
<accession>A0A329SLZ3</accession>
<dbReference type="PANTHER" id="PTHR31569">
    <property type="entry name" value="SWIM-TYPE DOMAIN-CONTAINING PROTEIN"/>
    <property type="match status" value="1"/>
</dbReference>
<gene>
    <name evidence="1" type="ORF">PC110_g5903</name>
</gene>
<name>A0A329SLZ3_9STRA</name>